<sequence length="224" mass="26145">MMDSKCRETCRMMPSISRDVWMPGVYRDAGERLAMRILQLTRRVTRDGHDRLRPSIALARVVLGLDRPSCARRPHTVHGFGLRSKAWGTDHDHGDQDPTNGMIEKVHKRNGHAQDCRLHERARSCELSRPAIHSLPSRDRLVITPDHRRSVASWPILAHSERYANNRRLRRSTRRPQRPTVTCRGWWVDIGERLAFGMWYRAQRVRYRPSLIHQKVPLDMGAWA</sequence>
<evidence type="ECO:0000313" key="2">
    <source>
        <dbReference type="Proteomes" id="UP000076871"/>
    </source>
</evidence>
<organism evidence="1 2">
    <name type="scientific">Laetiporus sulphureus 93-53</name>
    <dbReference type="NCBI Taxonomy" id="1314785"/>
    <lineage>
        <taxon>Eukaryota</taxon>
        <taxon>Fungi</taxon>
        <taxon>Dikarya</taxon>
        <taxon>Basidiomycota</taxon>
        <taxon>Agaricomycotina</taxon>
        <taxon>Agaricomycetes</taxon>
        <taxon>Polyporales</taxon>
        <taxon>Laetiporus</taxon>
    </lineage>
</organism>
<dbReference type="AlphaFoldDB" id="A0A165IM92"/>
<reference evidence="1 2" key="1">
    <citation type="journal article" date="2016" name="Mol. Biol. Evol.">
        <title>Comparative Genomics of Early-Diverging Mushroom-Forming Fungi Provides Insights into the Origins of Lignocellulose Decay Capabilities.</title>
        <authorList>
            <person name="Nagy L.G."/>
            <person name="Riley R."/>
            <person name="Tritt A."/>
            <person name="Adam C."/>
            <person name="Daum C."/>
            <person name="Floudas D."/>
            <person name="Sun H."/>
            <person name="Yadav J.S."/>
            <person name="Pangilinan J."/>
            <person name="Larsson K.H."/>
            <person name="Matsuura K."/>
            <person name="Barry K."/>
            <person name="Labutti K."/>
            <person name="Kuo R."/>
            <person name="Ohm R.A."/>
            <person name="Bhattacharya S.S."/>
            <person name="Shirouzu T."/>
            <person name="Yoshinaga Y."/>
            <person name="Martin F.M."/>
            <person name="Grigoriev I.V."/>
            <person name="Hibbett D.S."/>
        </authorList>
    </citation>
    <scope>NUCLEOTIDE SEQUENCE [LARGE SCALE GENOMIC DNA]</scope>
    <source>
        <strain evidence="1 2">93-53</strain>
    </source>
</reference>
<dbReference type="EMBL" id="KV427605">
    <property type="protein sequence ID" value="KZT13275.1"/>
    <property type="molecule type" value="Genomic_DNA"/>
</dbReference>
<protein>
    <submittedName>
        <fullName evidence="1">Uncharacterized protein</fullName>
    </submittedName>
</protein>
<proteinExistence type="predicted"/>
<dbReference type="Proteomes" id="UP000076871">
    <property type="component" value="Unassembled WGS sequence"/>
</dbReference>
<dbReference type="InParanoid" id="A0A165IM92"/>
<dbReference type="RefSeq" id="XP_040770785.1">
    <property type="nucleotide sequence ID" value="XM_040902239.1"/>
</dbReference>
<accession>A0A165IM92</accession>
<name>A0A165IM92_9APHY</name>
<evidence type="ECO:0000313" key="1">
    <source>
        <dbReference type="EMBL" id="KZT13275.1"/>
    </source>
</evidence>
<dbReference type="GeneID" id="63819270"/>
<gene>
    <name evidence="1" type="ORF">LAESUDRAFT_37813</name>
</gene>
<keyword evidence="2" id="KW-1185">Reference proteome</keyword>